<evidence type="ECO:0000259" key="10">
    <source>
        <dbReference type="Pfam" id="PF23598"/>
    </source>
</evidence>
<accession>A0AAV3NWG6</accession>
<proteinExistence type="inferred from homology"/>
<keyword evidence="2" id="KW-0433">Leucine-rich repeat</keyword>
<dbReference type="Gene3D" id="3.40.50.300">
    <property type="entry name" value="P-loop containing nucleotide triphosphate hydrolases"/>
    <property type="match status" value="1"/>
</dbReference>
<name>A0AAV3NWG6_LITER</name>
<dbReference type="PANTHER" id="PTHR23155:SF1205">
    <property type="entry name" value="DISEASE RESISTANCE PROTEIN RPM1"/>
    <property type="match status" value="1"/>
</dbReference>
<dbReference type="InterPro" id="IPR002182">
    <property type="entry name" value="NB-ARC"/>
</dbReference>
<dbReference type="InterPro" id="IPR027417">
    <property type="entry name" value="P-loop_NTPase"/>
</dbReference>
<reference evidence="11 12" key="1">
    <citation type="submission" date="2024-01" db="EMBL/GenBank/DDBJ databases">
        <title>The complete chloroplast genome sequence of Lithospermum erythrorhizon: insights into the phylogenetic relationship among Boraginaceae species and the maternal lineages of purple gromwells.</title>
        <authorList>
            <person name="Okada T."/>
            <person name="Watanabe K."/>
        </authorList>
    </citation>
    <scope>NUCLEOTIDE SEQUENCE [LARGE SCALE GENOMIC DNA]</scope>
</reference>
<evidence type="ECO:0000256" key="2">
    <source>
        <dbReference type="ARBA" id="ARBA00022614"/>
    </source>
</evidence>
<evidence type="ECO:0000256" key="1">
    <source>
        <dbReference type="ARBA" id="ARBA00008894"/>
    </source>
</evidence>
<dbReference type="InterPro" id="IPR044974">
    <property type="entry name" value="Disease_R_plants"/>
</dbReference>
<dbReference type="FunFam" id="1.10.10.10:FF:000322">
    <property type="entry name" value="Probable disease resistance protein At1g63360"/>
    <property type="match status" value="1"/>
</dbReference>
<dbReference type="InterPro" id="IPR038005">
    <property type="entry name" value="RX-like_CC"/>
</dbReference>
<dbReference type="PANTHER" id="PTHR23155">
    <property type="entry name" value="DISEASE RESISTANCE PROTEIN RP"/>
    <property type="match status" value="1"/>
</dbReference>
<dbReference type="GO" id="GO:0098542">
    <property type="term" value="P:defense response to other organism"/>
    <property type="evidence" value="ECO:0007669"/>
    <property type="project" value="TreeGrafter"/>
</dbReference>
<organism evidence="11 12">
    <name type="scientific">Lithospermum erythrorhizon</name>
    <name type="common">Purple gromwell</name>
    <name type="synonym">Lithospermum officinale var. erythrorhizon</name>
    <dbReference type="NCBI Taxonomy" id="34254"/>
    <lineage>
        <taxon>Eukaryota</taxon>
        <taxon>Viridiplantae</taxon>
        <taxon>Streptophyta</taxon>
        <taxon>Embryophyta</taxon>
        <taxon>Tracheophyta</taxon>
        <taxon>Spermatophyta</taxon>
        <taxon>Magnoliopsida</taxon>
        <taxon>eudicotyledons</taxon>
        <taxon>Gunneridae</taxon>
        <taxon>Pentapetalae</taxon>
        <taxon>asterids</taxon>
        <taxon>lamiids</taxon>
        <taxon>Boraginales</taxon>
        <taxon>Boraginaceae</taxon>
        <taxon>Boraginoideae</taxon>
        <taxon>Lithospermeae</taxon>
        <taxon>Lithospermum</taxon>
    </lineage>
</organism>
<dbReference type="PRINTS" id="PR00364">
    <property type="entry name" value="DISEASERSIST"/>
</dbReference>
<dbReference type="InterPro" id="IPR003591">
    <property type="entry name" value="Leu-rich_rpt_typical-subtyp"/>
</dbReference>
<dbReference type="Gene3D" id="1.20.5.4130">
    <property type="match status" value="1"/>
</dbReference>
<dbReference type="SUPFAM" id="SSF52058">
    <property type="entry name" value="L domain-like"/>
    <property type="match status" value="1"/>
</dbReference>
<dbReference type="GO" id="GO:0005524">
    <property type="term" value="F:ATP binding"/>
    <property type="evidence" value="ECO:0007669"/>
    <property type="project" value="UniProtKB-KW"/>
</dbReference>
<dbReference type="InterPro" id="IPR058922">
    <property type="entry name" value="WHD_DRP"/>
</dbReference>
<feature type="domain" description="Disease resistance protein winged helix" evidence="9">
    <location>
        <begin position="419"/>
        <end position="490"/>
    </location>
</feature>
<evidence type="ECO:0000256" key="6">
    <source>
        <dbReference type="ARBA" id="ARBA00022840"/>
    </source>
</evidence>
<dbReference type="AlphaFoldDB" id="A0AAV3NWG6"/>
<dbReference type="CDD" id="cd14798">
    <property type="entry name" value="RX-CC_like"/>
    <property type="match status" value="1"/>
</dbReference>
<dbReference type="InterPro" id="IPR055414">
    <property type="entry name" value="LRR_R13L4/SHOC2-like"/>
</dbReference>
<keyword evidence="4" id="KW-0547">Nucleotide-binding</keyword>
<evidence type="ECO:0000256" key="3">
    <source>
        <dbReference type="ARBA" id="ARBA00022737"/>
    </source>
</evidence>
<dbReference type="Pfam" id="PF18052">
    <property type="entry name" value="Rx_N"/>
    <property type="match status" value="1"/>
</dbReference>
<evidence type="ECO:0000259" key="8">
    <source>
        <dbReference type="Pfam" id="PF18052"/>
    </source>
</evidence>
<protein>
    <submittedName>
        <fullName evidence="11">Antimicrobial response protein</fullName>
    </submittedName>
</protein>
<keyword evidence="12" id="KW-1185">Reference proteome</keyword>
<comment type="caution">
    <text evidence="11">The sequence shown here is derived from an EMBL/GenBank/DDBJ whole genome shotgun (WGS) entry which is preliminary data.</text>
</comment>
<dbReference type="SMART" id="SM00369">
    <property type="entry name" value="LRR_TYP"/>
    <property type="match status" value="4"/>
</dbReference>
<dbReference type="Pfam" id="PF23598">
    <property type="entry name" value="LRR_14"/>
    <property type="match status" value="1"/>
</dbReference>
<dbReference type="Pfam" id="PF23559">
    <property type="entry name" value="WHD_DRP"/>
    <property type="match status" value="1"/>
</dbReference>
<comment type="similarity">
    <text evidence="1">Belongs to the disease resistance NB-LRR family.</text>
</comment>
<dbReference type="InterPro" id="IPR041118">
    <property type="entry name" value="Rx_N"/>
</dbReference>
<dbReference type="Proteomes" id="UP001454036">
    <property type="component" value="Unassembled WGS sequence"/>
</dbReference>
<sequence length="881" mass="100548">MIPEKHYLLVQISEGADRVRDEVMQMRALLRAADANEENGDTEAKKWLFQIQEVAYDAQDILDKFKQITYDVNHSQTNGFLAKVLKNFNSRNDSAVYVEQIASELETIQERISNVFEVQKYRLIYAYLEQGLSMNLLNESQGDECIEEEIDLVGIHIRNEELVSWITSADPGKKVLSVIGKAGIGKTSLVKNVYNGEIVMKHFDIHLYITVEKSYSGVHILLSIMTDIFGEIPPEEYQQLMSLTINDWREIIGTCLQEKKYIIFVDEIVEKDVWEEIKDAFPENRKGSRVVVITSSHEVAGSVSLKTGSSVIGLKPLSQEESWILFCKKAFPNRSCPHKLMEISRNTVNQLDGLPLALHMISGALRRKKKTVEEWETFYHKLLVALETSNKSEAIRDIISLAYKDLPSYLKPCFLYLSIFPQGHDIEKTILLRLWASEGLLELKERETADEVGERYINELVNRSLLQIEDKFVDGRLKFCSIQNVVHDFIISKGREQNISTTDLSCPNKVRRFIIHYSINNNQTGTNFEHLRSLVNVGYKGSLSKSFLSELLYRGKKHMLLKVVDLKGAQLNKIPEGIFNMFHLEYLNLSHTQISTVPRSIGELPNLQFLNLKHTPVRKLPKEILKLRQLQHLLVNRREFGNIVGCKVPRNIRTLVSLKKLADVKANDTEVVKGIGNLTQLTMLGITRFRRKDGMNLCLSLQKLTNLRILNINALQGNEVVDLQHSASPDLPFLRTLAIGGRMEKMPLWIASQHSLAIVHLVKCALRETPMGTVEDLPNLSELLLDGAYEGEQLLFKANTFQTLKVLKLLRLKELQKITIKKGSMPILEELHIDNNKLSELPWGIEHLSKLKVLHLENTHYRSLASEDCSKVAHIPQVLIK</sequence>
<keyword evidence="3" id="KW-0677">Repeat</keyword>
<dbReference type="Gene3D" id="1.10.8.430">
    <property type="entry name" value="Helical domain of apoptotic protease-activating factors"/>
    <property type="match status" value="1"/>
</dbReference>
<dbReference type="InterPro" id="IPR032675">
    <property type="entry name" value="LRR_dom_sf"/>
</dbReference>
<dbReference type="EMBL" id="BAABME010000439">
    <property type="protein sequence ID" value="GAA0142776.1"/>
    <property type="molecule type" value="Genomic_DNA"/>
</dbReference>
<evidence type="ECO:0000259" key="9">
    <source>
        <dbReference type="Pfam" id="PF23559"/>
    </source>
</evidence>
<evidence type="ECO:0000256" key="5">
    <source>
        <dbReference type="ARBA" id="ARBA00022821"/>
    </source>
</evidence>
<dbReference type="GO" id="GO:0043531">
    <property type="term" value="F:ADP binding"/>
    <property type="evidence" value="ECO:0007669"/>
    <property type="project" value="InterPro"/>
</dbReference>
<dbReference type="InterPro" id="IPR036388">
    <property type="entry name" value="WH-like_DNA-bd_sf"/>
</dbReference>
<evidence type="ECO:0000313" key="11">
    <source>
        <dbReference type="EMBL" id="GAA0142776.1"/>
    </source>
</evidence>
<feature type="domain" description="Disease resistance N-terminal" evidence="8">
    <location>
        <begin position="7"/>
        <end position="66"/>
    </location>
</feature>
<evidence type="ECO:0000259" key="7">
    <source>
        <dbReference type="Pfam" id="PF00931"/>
    </source>
</evidence>
<dbReference type="InterPro" id="IPR042197">
    <property type="entry name" value="Apaf_helical"/>
</dbReference>
<keyword evidence="6" id="KW-0067">ATP-binding</keyword>
<dbReference type="Gene3D" id="3.80.10.10">
    <property type="entry name" value="Ribonuclease Inhibitor"/>
    <property type="match status" value="1"/>
</dbReference>
<dbReference type="Gene3D" id="1.10.10.10">
    <property type="entry name" value="Winged helix-like DNA-binding domain superfamily/Winged helix DNA-binding domain"/>
    <property type="match status" value="1"/>
</dbReference>
<dbReference type="SUPFAM" id="SSF52540">
    <property type="entry name" value="P-loop containing nucleoside triphosphate hydrolases"/>
    <property type="match status" value="1"/>
</dbReference>
<feature type="domain" description="NB-ARC" evidence="7">
    <location>
        <begin position="161"/>
        <end position="335"/>
    </location>
</feature>
<evidence type="ECO:0000313" key="12">
    <source>
        <dbReference type="Proteomes" id="UP001454036"/>
    </source>
</evidence>
<dbReference type="Pfam" id="PF00931">
    <property type="entry name" value="NB-ARC"/>
    <property type="match status" value="1"/>
</dbReference>
<feature type="domain" description="Disease resistance R13L4/SHOC-2-like LRR" evidence="10">
    <location>
        <begin position="557"/>
        <end position="834"/>
    </location>
</feature>
<keyword evidence="5" id="KW-0611">Plant defense</keyword>
<gene>
    <name evidence="11" type="ORF">LIER_03599</name>
</gene>
<evidence type="ECO:0000256" key="4">
    <source>
        <dbReference type="ARBA" id="ARBA00022741"/>
    </source>
</evidence>